<feature type="transmembrane region" description="Helical" evidence="5">
    <location>
        <begin position="310"/>
        <end position="329"/>
    </location>
</feature>
<evidence type="ECO:0000256" key="5">
    <source>
        <dbReference type="SAM" id="Phobius"/>
    </source>
</evidence>
<comment type="caution">
    <text evidence="6">The sequence shown here is derived from an EMBL/GenBank/DDBJ whole genome shotgun (WGS) entry which is preliminary data.</text>
</comment>
<evidence type="ECO:0000256" key="2">
    <source>
        <dbReference type="ARBA" id="ARBA00022692"/>
    </source>
</evidence>
<evidence type="ECO:0000256" key="4">
    <source>
        <dbReference type="ARBA" id="ARBA00023136"/>
    </source>
</evidence>
<dbReference type="GO" id="GO:0005351">
    <property type="term" value="F:carbohydrate:proton symporter activity"/>
    <property type="evidence" value="ECO:0007669"/>
    <property type="project" value="TreeGrafter"/>
</dbReference>
<feature type="transmembrane region" description="Helical" evidence="5">
    <location>
        <begin position="160"/>
        <end position="182"/>
    </location>
</feature>
<gene>
    <name evidence="6" type="ORF">Rhopal_003006-T1</name>
</gene>
<keyword evidence="3 5" id="KW-1133">Transmembrane helix</keyword>
<dbReference type="InterPro" id="IPR036259">
    <property type="entry name" value="MFS_trans_sf"/>
</dbReference>
<keyword evidence="7" id="KW-1185">Reference proteome</keyword>
<dbReference type="SUPFAM" id="SSF103473">
    <property type="entry name" value="MFS general substrate transporter"/>
    <property type="match status" value="1"/>
</dbReference>
<feature type="transmembrane region" description="Helical" evidence="5">
    <location>
        <begin position="202"/>
        <end position="219"/>
    </location>
</feature>
<keyword evidence="2 5" id="KW-0812">Transmembrane</keyword>
<sequence length="378" mass="41772">MTSEVVSDWRLIPNALDNKPHWWNVRALNGFDDGITGNFQAYPSWHQALGNPSNSAIGLLNASAYNNWSWRTMYIVQVVPALYLLIAIQFVPETPRWLLSKGREDEALAFLVKYHGDGNPNDELVLFEFEEMKETLRKERELNQTSWGEIFGRPGNRHRIYIVLLIVCCQNLAGTAIIGQYYTNILRLVGITESAQQTGINAGLTGAVIAGAVVGLYLINRLKRRTHLMGSWATLVVVNVAFTVTAARYEQTGSKAAGLSAFAVAYQAECLSFATRAKGMGIWGVANKSISVFNAYVNSIALANIGWKYYLVYTCILTAQLVGMYFLCVETSGLTLEEISYLFDGEQAAPTVSAAPYEAGMHEKKGSVTAEVKEIDIE</sequence>
<accession>A0AAV5GKI3</accession>
<dbReference type="GO" id="GO:0016020">
    <property type="term" value="C:membrane"/>
    <property type="evidence" value="ECO:0007669"/>
    <property type="project" value="UniProtKB-SubCell"/>
</dbReference>
<dbReference type="Gene3D" id="1.20.1250.20">
    <property type="entry name" value="MFS general substrate transporter like domains"/>
    <property type="match status" value="1"/>
</dbReference>
<dbReference type="EMBL" id="BQKY01000006">
    <property type="protein sequence ID" value="GJN90011.1"/>
    <property type="molecule type" value="Genomic_DNA"/>
</dbReference>
<dbReference type="PANTHER" id="PTHR48022:SF64">
    <property type="entry name" value="MAJOR FACILITATOR SUPERFAMILY (MFS) PROFILE DOMAIN-CONTAINING PROTEIN"/>
    <property type="match status" value="1"/>
</dbReference>
<protein>
    <recommendedName>
        <fullName evidence="8">Major facilitator superfamily (MFS) profile domain-containing protein</fullName>
    </recommendedName>
</protein>
<comment type="subcellular location">
    <subcellularLocation>
        <location evidence="1">Membrane</location>
        <topology evidence="1">Multi-pass membrane protein</topology>
    </subcellularLocation>
</comment>
<dbReference type="PANTHER" id="PTHR48022">
    <property type="entry name" value="PLASTIDIC GLUCOSE TRANSPORTER 4"/>
    <property type="match status" value="1"/>
</dbReference>
<dbReference type="AlphaFoldDB" id="A0AAV5GKI3"/>
<name>A0AAV5GKI3_9BASI</name>
<dbReference type="InterPro" id="IPR050360">
    <property type="entry name" value="MFS_Sugar_Transporters"/>
</dbReference>
<evidence type="ECO:0000256" key="1">
    <source>
        <dbReference type="ARBA" id="ARBA00004141"/>
    </source>
</evidence>
<proteinExistence type="predicted"/>
<keyword evidence="4 5" id="KW-0472">Membrane</keyword>
<dbReference type="Proteomes" id="UP001342314">
    <property type="component" value="Unassembled WGS sequence"/>
</dbReference>
<reference evidence="6 7" key="1">
    <citation type="submission" date="2021-12" db="EMBL/GenBank/DDBJ databases">
        <title>High titer production of polyol ester of fatty acids by Rhodotorula paludigena BS15 towards product separation-free biomass refinery.</title>
        <authorList>
            <person name="Mano J."/>
            <person name="Ono H."/>
            <person name="Tanaka T."/>
            <person name="Naito K."/>
            <person name="Sushida H."/>
            <person name="Ike M."/>
            <person name="Tokuyasu K."/>
            <person name="Kitaoka M."/>
        </authorList>
    </citation>
    <scope>NUCLEOTIDE SEQUENCE [LARGE SCALE GENOMIC DNA]</scope>
    <source>
        <strain evidence="6 7">BS15</strain>
    </source>
</reference>
<evidence type="ECO:0000313" key="6">
    <source>
        <dbReference type="EMBL" id="GJN90011.1"/>
    </source>
</evidence>
<evidence type="ECO:0000313" key="7">
    <source>
        <dbReference type="Proteomes" id="UP001342314"/>
    </source>
</evidence>
<evidence type="ECO:0008006" key="8">
    <source>
        <dbReference type="Google" id="ProtNLM"/>
    </source>
</evidence>
<organism evidence="6 7">
    <name type="scientific">Rhodotorula paludigena</name>
    <dbReference type="NCBI Taxonomy" id="86838"/>
    <lineage>
        <taxon>Eukaryota</taxon>
        <taxon>Fungi</taxon>
        <taxon>Dikarya</taxon>
        <taxon>Basidiomycota</taxon>
        <taxon>Pucciniomycotina</taxon>
        <taxon>Microbotryomycetes</taxon>
        <taxon>Sporidiobolales</taxon>
        <taxon>Sporidiobolaceae</taxon>
        <taxon>Rhodotorula</taxon>
    </lineage>
</organism>
<dbReference type="InterPro" id="IPR005828">
    <property type="entry name" value="MFS_sugar_transport-like"/>
</dbReference>
<evidence type="ECO:0000256" key="3">
    <source>
        <dbReference type="ARBA" id="ARBA00022989"/>
    </source>
</evidence>
<dbReference type="Pfam" id="PF00083">
    <property type="entry name" value="Sugar_tr"/>
    <property type="match status" value="1"/>
</dbReference>
<feature type="transmembrane region" description="Helical" evidence="5">
    <location>
        <begin position="231"/>
        <end position="249"/>
    </location>
</feature>